<evidence type="ECO:0000256" key="3">
    <source>
        <dbReference type="ARBA" id="ARBA00022927"/>
    </source>
</evidence>
<keyword evidence="7" id="KW-1185">Reference proteome</keyword>
<dbReference type="Gene3D" id="1.25.10.10">
    <property type="entry name" value="Leucine-rich Repeat Variant"/>
    <property type="match status" value="1"/>
</dbReference>
<dbReference type="SUPFAM" id="SSF48371">
    <property type="entry name" value="ARM repeat"/>
    <property type="match status" value="1"/>
</dbReference>
<dbReference type="InterPro" id="IPR026739">
    <property type="entry name" value="AP_beta"/>
</dbReference>
<keyword evidence="2" id="KW-0813">Transport</keyword>
<dbReference type="GO" id="GO:0015031">
    <property type="term" value="P:protein transport"/>
    <property type="evidence" value="ECO:0007669"/>
    <property type="project" value="UniProtKB-KW"/>
</dbReference>
<comment type="caution">
    <text evidence="6">The sequence shown here is derived from an EMBL/GenBank/DDBJ whole genome shotgun (WGS) entry which is preliminary data.</text>
</comment>
<dbReference type="InterPro" id="IPR016024">
    <property type="entry name" value="ARM-type_fold"/>
</dbReference>
<dbReference type="Proteomes" id="UP000282087">
    <property type="component" value="Unassembled WGS sequence"/>
</dbReference>
<dbReference type="PANTHER" id="PTHR11134">
    <property type="entry name" value="ADAPTOR COMPLEX SUBUNIT BETA FAMILY MEMBER"/>
    <property type="match status" value="1"/>
</dbReference>
<evidence type="ECO:0000256" key="2">
    <source>
        <dbReference type="ARBA" id="ARBA00022448"/>
    </source>
</evidence>
<protein>
    <recommendedName>
        <fullName evidence="5">Condensin complex subunit 1 C-terminal domain-containing protein</fullName>
    </recommendedName>
</protein>
<dbReference type="STRING" id="542832.A0A3M6VUC0"/>
<organism evidence="6 7">
    <name type="scientific">Peronospora effusa</name>
    <dbReference type="NCBI Taxonomy" id="542832"/>
    <lineage>
        <taxon>Eukaryota</taxon>
        <taxon>Sar</taxon>
        <taxon>Stramenopiles</taxon>
        <taxon>Oomycota</taxon>
        <taxon>Peronosporomycetes</taxon>
        <taxon>Peronosporales</taxon>
        <taxon>Peronosporaceae</taxon>
        <taxon>Peronospora</taxon>
    </lineage>
</organism>
<dbReference type="EMBL" id="QLLG01000014">
    <property type="protein sequence ID" value="RMX69753.1"/>
    <property type="molecule type" value="Genomic_DNA"/>
</dbReference>
<gene>
    <name evidence="6" type="ORF">DD238_001826</name>
</gene>
<evidence type="ECO:0000259" key="5">
    <source>
        <dbReference type="Pfam" id="PF12717"/>
    </source>
</evidence>
<comment type="subcellular location">
    <subcellularLocation>
        <location evidence="1">Endomembrane system</location>
    </subcellularLocation>
</comment>
<dbReference type="VEuPathDB" id="FungiDB:DD237_000798"/>
<dbReference type="Pfam" id="PF12717">
    <property type="entry name" value="Cnd1"/>
    <property type="match status" value="1"/>
</dbReference>
<evidence type="ECO:0000313" key="6">
    <source>
        <dbReference type="EMBL" id="RMX69753.1"/>
    </source>
</evidence>
<dbReference type="GO" id="GO:0016192">
    <property type="term" value="P:vesicle-mediated transport"/>
    <property type="evidence" value="ECO:0007669"/>
    <property type="project" value="InterPro"/>
</dbReference>
<dbReference type="InterPro" id="IPR032682">
    <property type="entry name" value="Cnd1_C"/>
</dbReference>
<evidence type="ECO:0000256" key="1">
    <source>
        <dbReference type="ARBA" id="ARBA00004308"/>
    </source>
</evidence>
<name>A0A3M6VUC0_9STRA</name>
<evidence type="ECO:0000313" key="7">
    <source>
        <dbReference type="Proteomes" id="UP000282087"/>
    </source>
</evidence>
<feature type="domain" description="Condensin complex subunit 1 C-terminal" evidence="5">
    <location>
        <begin position="1"/>
        <end position="122"/>
    </location>
</feature>
<keyword evidence="4" id="KW-0472">Membrane</keyword>
<sequence>MGCIRVDRIIEYLCEPLRRFLKDEDPYVRKTAAICVSNLYDINPDRVEVQDNLDILNPTVVANAIAALSEISEDSARVMAITITKSVLQKLLAALNECNEWGQVFVIDALAGYMPADFARQKGLLNG</sequence>
<evidence type="ECO:0000256" key="4">
    <source>
        <dbReference type="ARBA" id="ARBA00023136"/>
    </source>
</evidence>
<reference evidence="6 7" key="1">
    <citation type="submission" date="2018-06" db="EMBL/GenBank/DDBJ databases">
        <title>Comparative genomics of downy mildews reveals potential adaptations to biotrophy.</title>
        <authorList>
            <person name="Fletcher K."/>
            <person name="Klosterman S.J."/>
            <person name="Derevnina L."/>
            <person name="Martin F."/>
            <person name="Koike S."/>
            <person name="Reyes Chin-Wo S."/>
            <person name="Mou B."/>
            <person name="Michelmore R."/>
        </authorList>
    </citation>
    <scope>NUCLEOTIDE SEQUENCE [LARGE SCALE GENOMIC DNA]</scope>
    <source>
        <strain evidence="6 7">R14</strain>
    </source>
</reference>
<keyword evidence="3" id="KW-0653">Protein transport</keyword>
<dbReference type="AlphaFoldDB" id="A0A3M6VUC0"/>
<dbReference type="InterPro" id="IPR011989">
    <property type="entry name" value="ARM-like"/>
</dbReference>
<proteinExistence type="predicted"/>
<accession>A0A3M6VUC0</accession>
<dbReference type="GO" id="GO:0012505">
    <property type="term" value="C:endomembrane system"/>
    <property type="evidence" value="ECO:0007669"/>
    <property type="project" value="UniProtKB-SubCell"/>
</dbReference>